<dbReference type="InterPro" id="IPR022742">
    <property type="entry name" value="Hydrolase_4"/>
</dbReference>
<protein>
    <submittedName>
        <fullName evidence="2">Acylglycerol lipase</fullName>
    </submittedName>
</protein>
<dbReference type="InterPro" id="IPR051044">
    <property type="entry name" value="MAG_DAG_Lipase"/>
</dbReference>
<dbReference type="PANTHER" id="PTHR11614">
    <property type="entry name" value="PHOSPHOLIPASE-RELATED"/>
    <property type="match status" value="1"/>
</dbReference>
<evidence type="ECO:0000313" key="2">
    <source>
        <dbReference type="EMBL" id="KAA6395831.1"/>
    </source>
</evidence>
<dbReference type="SUPFAM" id="SSF53474">
    <property type="entry name" value="alpha/beta-Hydrolases"/>
    <property type="match status" value="1"/>
</dbReference>
<evidence type="ECO:0000313" key="3">
    <source>
        <dbReference type="Proteomes" id="UP000324800"/>
    </source>
</evidence>
<organism evidence="2 3">
    <name type="scientific">Streblomastix strix</name>
    <dbReference type="NCBI Taxonomy" id="222440"/>
    <lineage>
        <taxon>Eukaryota</taxon>
        <taxon>Metamonada</taxon>
        <taxon>Preaxostyla</taxon>
        <taxon>Oxymonadida</taxon>
        <taxon>Streblomastigidae</taxon>
        <taxon>Streblomastix</taxon>
    </lineage>
</organism>
<name>A0A5J4WLS7_9EUKA</name>
<gene>
    <name evidence="2" type="ORF">EZS28_008643</name>
</gene>
<dbReference type="InterPro" id="IPR029058">
    <property type="entry name" value="AB_hydrolase_fold"/>
</dbReference>
<dbReference type="Proteomes" id="UP000324800">
    <property type="component" value="Unassembled WGS sequence"/>
</dbReference>
<evidence type="ECO:0000259" key="1">
    <source>
        <dbReference type="Pfam" id="PF12146"/>
    </source>
</evidence>
<proteinExistence type="predicted"/>
<accession>A0A5J4WLS7</accession>
<reference evidence="2 3" key="1">
    <citation type="submission" date="2019-03" db="EMBL/GenBank/DDBJ databases">
        <title>Single cell metagenomics reveals metabolic interactions within the superorganism composed of flagellate Streblomastix strix and complex community of Bacteroidetes bacteria on its surface.</title>
        <authorList>
            <person name="Treitli S.C."/>
            <person name="Kolisko M."/>
            <person name="Husnik F."/>
            <person name="Keeling P."/>
            <person name="Hampl V."/>
        </authorList>
    </citation>
    <scope>NUCLEOTIDE SEQUENCE [LARGE SCALE GENOMIC DNA]</scope>
    <source>
        <strain evidence="2">ST1C</strain>
    </source>
</reference>
<comment type="caution">
    <text evidence="2">The sequence shown here is derived from an EMBL/GenBank/DDBJ whole genome shotgun (WGS) entry which is preliminary data.</text>
</comment>
<dbReference type="Pfam" id="PF12146">
    <property type="entry name" value="Hydrolase_4"/>
    <property type="match status" value="1"/>
</dbReference>
<dbReference type="AlphaFoldDB" id="A0A5J4WLS7"/>
<feature type="domain" description="Serine aminopeptidase S33" evidence="1">
    <location>
        <begin position="1"/>
        <end position="157"/>
    </location>
</feature>
<dbReference type="Gene3D" id="3.40.50.1820">
    <property type="entry name" value="alpha/beta hydrolase"/>
    <property type="match status" value="1"/>
</dbReference>
<dbReference type="OrthoDB" id="2498029at2759"/>
<sequence>MGHSLGGTIGIFITRRVKDLLKGSIFSAPTVYINMPGFMLSTLKIANYLLWWLPFVPFDKNSLSHDPEVVQRATLDNFNTQRKLTLGTAMQNQKACEQIQRFASEDDYPFVILHGTEDKLITAPFNNTEIFFERAPSQDQEKMIIEGAFHEMHNEPQYKEA</sequence>
<dbReference type="EMBL" id="SNRW01001581">
    <property type="protein sequence ID" value="KAA6395831.1"/>
    <property type="molecule type" value="Genomic_DNA"/>
</dbReference>